<keyword evidence="3" id="KW-1185">Reference proteome</keyword>
<dbReference type="PANTHER" id="PTHR38657">
    <property type="entry name" value="SLR1343 PROTEIN"/>
    <property type="match status" value="1"/>
</dbReference>
<name>A0A229RUL2_9PSEU</name>
<dbReference type="InterPro" id="IPR036134">
    <property type="entry name" value="Crypto/Photolyase_FAD-like_sf"/>
</dbReference>
<reference evidence="2 3" key="1">
    <citation type="submission" date="2017-07" db="EMBL/GenBank/DDBJ databases">
        <title>Amycolatopsis thailandensis Genome sequencing and assembly.</title>
        <authorList>
            <person name="Kaur N."/>
            <person name="Mayilraj S."/>
        </authorList>
    </citation>
    <scope>NUCLEOTIDE SEQUENCE [LARGE SCALE GENOMIC DNA]</scope>
    <source>
        <strain evidence="2 3">JCM 16380</strain>
    </source>
</reference>
<dbReference type="PANTHER" id="PTHR38657:SF1">
    <property type="entry name" value="SLR1343 PROTEIN"/>
    <property type="match status" value="1"/>
</dbReference>
<evidence type="ECO:0000313" key="2">
    <source>
        <dbReference type="EMBL" id="OXM50181.1"/>
    </source>
</evidence>
<dbReference type="Gene3D" id="1.25.40.80">
    <property type="match status" value="1"/>
</dbReference>
<dbReference type="Gene3D" id="1.10.10.1710">
    <property type="entry name" value="Deoxyribodipyrimidine photolyase-related"/>
    <property type="match status" value="1"/>
</dbReference>
<evidence type="ECO:0000313" key="3">
    <source>
        <dbReference type="Proteomes" id="UP000215223"/>
    </source>
</evidence>
<proteinExistence type="predicted"/>
<keyword evidence="2" id="KW-0456">Lyase</keyword>
<dbReference type="EMBL" id="NMQT01000103">
    <property type="protein sequence ID" value="OXM50181.1"/>
    <property type="molecule type" value="Genomic_DNA"/>
</dbReference>
<dbReference type="Gene3D" id="3.40.50.620">
    <property type="entry name" value="HUPs"/>
    <property type="match status" value="1"/>
</dbReference>
<dbReference type="SUPFAM" id="SSF48173">
    <property type="entry name" value="Cryptochrome/photolyase FAD-binding domain"/>
    <property type="match status" value="1"/>
</dbReference>
<evidence type="ECO:0000256" key="1">
    <source>
        <dbReference type="SAM" id="MobiDB-lite"/>
    </source>
</evidence>
<comment type="caution">
    <text evidence="2">The sequence shown here is derived from an EMBL/GenBank/DDBJ whole genome shotgun (WGS) entry which is preliminary data.</text>
</comment>
<dbReference type="OrthoDB" id="5288100at2"/>
<accession>A0A229RUL2</accession>
<dbReference type="InterPro" id="IPR014729">
    <property type="entry name" value="Rossmann-like_a/b/a_fold"/>
</dbReference>
<organism evidence="2 3">
    <name type="scientific">Amycolatopsis thailandensis</name>
    <dbReference type="NCBI Taxonomy" id="589330"/>
    <lineage>
        <taxon>Bacteria</taxon>
        <taxon>Bacillati</taxon>
        <taxon>Actinomycetota</taxon>
        <taxon>Actinomycetes</taxon>
        <taxon>Pseudonocardiales</taxon>
        <taxon>Pseudonocardiaceae</taxon>
        <taxon>Amycolatopsis</taxon>
    </lineage>
</organism>
<dbReference type="InterPro" id="IPR007357">
    <property type="entry name" value="PhrB-like"/>
</dbReference>
<gene>
    <name evidence="2" type="ORF">CFP71_29000</name>
</gene>
<protein>
    <submittedName>
        <fullName evidence="2">Cryptochrome/photolyase family protein</fullName>
    </submittedName>
</protein>
<dbReference type="AlphaFoldDB" id="A0A229RUL2"/>
<dbReference type="GO" id="GO:0016829">
    <property type="term" value="F:lyase activity"/>
    <property type="evidence" value="ECO:0007669"/>
    <property type="project" value="UniProtKB-KW"/>
</dbReference>
<dbReference type="RefSeq" id="WP_093937127.1">
    <property type="nucleotide sequence ID" value="NZ_NMQT01000103.1"/>
</dbReference>
<feature type="region of interest" description="Disordered" evidence="1">
    <location>
        <begin position="162"/>
        <end position="191"/>
    </location>
</feature>
<dbReference type="InterPro" id="IPR052551">
    <property type="entry name" value="UV-DNA_repair_photolyase"/>
</dbReference>
<dbReference type="Proteomes" id="UP000215223">
    <property type="component" value="Unassembled WGS sequence"/>
</dbReference>
<sequence>MNRKKSGSDPLWLFGDQLGPHFHGTAGNRDREILLIRSAAAFARRPFHRQKIHLVEAGIRRLAADLGDRVRIVDAPTYADGLRRFGRPVVVHEPGSHAAEALVRRLQKQGLVTEVLPTPGFVRSKEDFATWARDRRRFVMEDFYRDQRRRFGVLLEPDGDPAGGKWNFDHENRRPPPGRSTLPVPAPWFPSEDDVDEQVRADLDKAERDGEIHPVGVDGPRLFAVSQAEAEEALDRFLDHRLATFGPHQDAMLSADWAMSHALLSVPLNLGLLDPLDVVHRAEERYLSGTAPLASVEGFVRQILGWREWIWHLYWHLGPDYLKRNELDADRKLPRWWRELDADTVEAACLRTALTGVRDRGYAHHIERLMVLGNHALQRGYDPAELTGWFATAFVDGFPWVMPANVIGMSQYADGGIVGTKPYAAGGAYISRMSDHCGGCTYNPKKRVGEDACPFTAGYWAFLDRNADRLAGNPRMRQPLNGLRRLSDLPDVVARENRRDRF</sequence>
<dbReference type="Gene3D" id="1.10.579.10">
    <property type="entry name" value="DNA Cyclobutane Dipyrimidine Photolyase, subunit A, domain 3"/>
    <property type="match status" value="1"/>
</dbReference>
<dbReference type="Pfam" id="PF04244">
    <property type="entry name" value="DPRP"/>
    <property type="match status" value="1"/>
</dbReference>